<keyword evidence="2" id="KW-1133">Transmembrane helix</keyword>
<evidence type="ECO:0000313" key="3">
    <source>
        <dbReference type="EMBL" id="CAE0710041.1"/>
    </source>
</evidence>
<evidence type="ECO:0000256" key="1">
    <source>
        <dbReference type="SAM" id="MobiDB-lite"/>
    </source>
</evidence>
<gene>
    <name evidence="3" type="ORF">PAUS00366_LOCUS2761</name>
</gene>
<sequence length="288" mass="31526">MKIPCETLTNESRRRGSSTSSGSSFRWEKPSMTSFSSTQGDSTESTRNKNNNSKTKNSKRQKEVAGGSSFATPITTTKDGQPRSAYDKNAEWYCGEDDDDIGSIHSDGSSVLSAFRTKKETTSNNHYPSTNNGQPEVSMNFSALAMGTSSTVRNSSNDESPLSFSLNIPNSDATSNTQMVDKSFAYSMTLTASTEGQGFDVLESIPVSQLLVAENNPSDQDDNAHSKEFFDIESVKTTTERQEDVRDEIIENESFIDKLSKKKGIGIMVIGSSVFFILDVALLFLLLK</sequence>
<feature type="transmembrane region" description="Helical" evidence="2">
    <location>
        <begin position="265"/>
        <end position="287"/>
    </location>
</feature>
<feature type="compositionally biased region" description="Polar residues" evidence="1">
    <location>
        <begin position="31"/>
        <end position="41"/>
    </location>
</feature>
<reference evidence="3" key="1">
    <citation type="submission" date="2021-01" db="EMBL/GenBank/DDBJ databases">
        <authorList>
            <person name="Corre E."/>
            <person name="Pelletier E."/>
            <person name="Niang G."/>
            <person name="Scheremetjew M."/>
            <person name="Finn R."/>
            <person name="Kale V."/>
            <person name="Holt S."/>
            <person name="Cochrane G."/>
            <person name="Meng A."/>
            <person name="Brown T."/>
            <person name="Cohen L."/>
        </authorList>
    </citation>
    <scope>NUCLEOTIDE SEQUENCE</scope>
    <source>
        <strain evidence="3">10249 10 AB</strain>
    </source>
</reference>
<keyword evidence="2" id="KW-0812">Transmembrane</keyword>
<proteinExistence type="predicted"/>
<accession>A0A7S4EFR3</accession>
<keyword evidence="2" id="KW-0472">Membrane</keyword>
<evidence type="ECO:0000256" key="2">
    <source>
        <dbReference type="SAM" id="Phobius"/>
    </source>
</evidence>
<organism evidence="3">
    <name type="scientific">Pseudo-nitzschia australis</name>
    <dbReference type="NCBI Taxonomy" id="44445"/>
    <lineage>
        <taxon>Eukaryota</taxon>
        <taxon>Sar</taxon>
        <taxon>Stramenopiles</taxon>
        <taxon>Ochrophyta</taxon>
        <taxon>Bacillariophyta</taxon>
        <taxon>Bacillariophyceae</taxon>
        <taxon>Bacillariophycidae</taxon>
        <taxon>Bacillariales</taxon>
        <taxon>Bacillariaceae</taxon>
        <taxon>Pseudo-nitzschia</taxon>
    </lineage>
</organism>
<feature type="compositionally biased region" description="Low complexity" evidence="1">
    <location>
        <begin position="42"/>
        <end position="55"/>
    </location>
</feature>
<dbReference type="EMBL" id="HBIX01003575">
    <property type="protein sequence ID" value="CAE0710041.1"/>
    <property type="molecule type" value="Transcribed_RNA"/>
</dbReference>
<name>A0A7S4EFR3_9STRA</name>
<protein>
    <submittedName>
        <fullName evidence="3">Uncharacterized protein</fullName>
    </submittedName>
</protein>
<feature type="compositionally biased region" description="Polar residues" evidence="1">
    <location>
        <begin position="69"/>
        <end position="79"/>
    </location>
</feature>
<feature type="region of interest" description="Disordered" evidence="1">
    <location>
        <begin position="1"/>
        <end position="85"/>
    </location>
</feature>
<dbReference type="AlphaFoldDB" id="A0A7S4EFR3"/>